<evidence type="ECO:0000259" key="10">
    <source>
        <dbReference type="Pfam" id="PF00482"/>
    </source>
</evidence>
<evidence type="ECO:0000256" key="6">
    <source>
        <dbReference type="ARBA" id="ARBA00022840"/>
    </source>
</evidence>
<comment type="caution">
    <text evidence="11">The sequence shown here is derived from an EMBL/GenBank/DDBJ whole genome shotgun (WGS) entry which is preliminary data.</text>
</comment>
<dbReference type="GO" id="GO:0016887">
    <property type="term" value="F:ATP hydrolysis activity"/>
    <property type="evidence" value="ECO:0007669"/>
    <property type="project" value="TreeGrafter"/>
</dbReference>
<evidence type="ECO:0000256" key="8">
    <source>
        <dbReference type="ARBA" id="ARBA00023136"/>
    </source>
</evidence>
<dbReference type="SUPFAM" id="SSF52540">
    <property type="entry name" value="P-loop containing nucleoside triphosphate hydrolases"/>
    <property type="match status" value="1"/>
</dbReference>
<evidence type="ECO:0000256" key="3">
    <source>
        <dbReference type="ARBA" id="ARBA00022475"/>
    </source>
</evidence>
<keyword evidence="7" id="KW-1133">Transmembrane helix</keyword>
<dbReference type="Pfam" id="PF00437">
    <property type="entry name" value="T2SSE"/>
    <property type="match status" value="1"/>
</dbReference>
<dbReference type="InterPro" id="IPR027417">
    <property type="entry name" value="P-loop_NTPase"/>
</dbReference>
<proteinExistence type="inferred from homology"/>
<dbReference type="Gene3D" id="3.40.50.300">
    <property type="entry name" value="P-loop containing nucleotide triphosphate hydrolases"/>
    <property type="match status" value="1"/>
</dbReference>
<keyword evidence="4" id="KW-0812">Transmembrane</keyword>
<keyword evidence="5" id="KW-0547">Nucleotide-binding</keyword>
<dbReference type="InterPro" id="IPR042094">
    <property type="entry name" value="T2SS_GspF_sf"/>
</dbReference>
<comment type="subcellular location">
    <subcellularLocation>
        <location evidence="1">Cell membrane</location>
        <topology evidence="1">Multi-pass membrane protein</topology>
    </subcellularLocation>
</comment>
<dbReference type="GO" id="GO:0005524">
    <property type="term" value="F:ATP binding"/>
    <property type="evidence" value="ECO:0007669"/>
    <property type="project" value="UniProtKB-KW"/>
</dbReference>
<evidence type="ECO:0000259" key="9">
    <source>
        <dbReference type="Pfam" id="PF00437"/>
    </source>
</evidence>
<evidence type="ECO:0000256" key="2">
    <source>
        <dbReference type="ARBA" id="ARBA00006611"/>
    </source>
</evidence>
<dbReference type="Gene3D" id="1.20.81.30">
    <property type="entry name" value="Type II secretion system (T2SS), domain F"/>
    <property type="match status" value="1"/>
</dbReference>
<evidence type="ECO:0000256" key="4">
    <source>
        <dbReference type="ARBA" id="ARBA00022692"/>
    </source>
</evidence>
<dbReference type="PANTHER" id="PTHR30258">
    <property type="entry name" value="TYPE II SECRETION SYSTEM PROTEIN GSPE-RELATED"/>
    <property type="match status" value="1"/>
</dbReference>
<protein>
    <submittedName>
        <fullName evidence="11">General secretion pathway protein E</fullName>
    </submittedName>
</protein>
<name>A0A367ZJG7_9BACT</name>
<sequence>MSTTLKEAVATFSEKFGFLLGSGVPLVPALETILAETDELRLQEVLRRVLVAIADGTRFGDALAAFPDVFSPSFLSMAQAAEHQGTLDTMMGKIAHGVRAGLIPIGGPVVDPADPTGAAIRAALDRLLETAVARGASDLHLVPVPAGLAAACRVEGKLVDLETFPVAMREPMINQVKRLAHLDVGEKWLTQDGRMVLTIAGRTVDARVNCLPVALGEKLTITLLRQEPFQVDLGQIFPDPAERQAFLDLLSVPSGLVVIAGPSGSGKTTTAYAALKVLRERGLAVTAIEPTIGMIVEGVAQAPVRPHLGMTYGQLLDAAERTDADALYVGDIPDAGVMGKVLKASLNGRLVIVHLPATSVADAIRRLLALNAPPHLLASALSGVVVQRLVRKVCPTCAREAKVKKADLQALGWAGGRLEAREGQGCESCNRSGYRGRLALYEIFAADKPFKDGLAQADAAAVGGLVRAALPRSLSQAGAARIADGTTTLAEVRRALRDDEP</sequence>
<gene>
    <name evidence="11" type="ORF">OZSIB_1906</name>
</gene>
<keyword evidence="3" id="KW-1003">Cell membrane</keyword>
<organism evidence="11 12">
    <name type="scientific">Candidatus Ozemobacter sibiricus</name>
    <dbReference type="NCBI Taxonomy" id="2268124"/>
    <lineage>
        <taxon>Bacteria</taxon>
        <taxon>Candidatus Ozemobacteria</taxon>
        <taxon>Candidatus Ozemobacterales</taxon>
        <taxon>Candidatus Ozemobacteraceae</taxon>
        <taxon>Candidatus Ozemobacter</taxon>
    </lineage>
</organism>
<dbReference type="Pfam" id="PF00482">
    <property type="entry name" value="T2SSF"/>
    <property type="match status" value="1"/>
</dbReference>
<dbReference type="GO" id="GO:0005886">
    <property type="term" value="C:plasma membrane"/>
    <property type="evidence" value="ECO:0007669"/>
    <property type="project" value="UniProtKB-SubCell"/>
</dbReference>
<dbReference type="EMBL" id="QOQW01000029">
    <property type="protein sequence ID" value="RCK77997.1"/>
    <property type="molecule type" value="Genomic_DNA"/>
</dbReference>
<keyword evidence="6" id="KW-0067">ATP-binding</keyword>
<reference evidence="11 12" key="1">
    <citation type="submission" date="2018-05" db="EMBL/GenBank/DDBJ databases">
        <title>A metagenomic window into the 2 km-deep terrestrial subsurface aquifer revealed taxonomically and functionally diverse microbial community comprising novel uncultured bacterial lineages.</title>
        <authorList>
            <person name="Kadnikov V.V."/>
            <person name="Mardanov A.V."/>
            <person name="Beletsky A.V."/>
            <person name="Banks D."/>
            <person name="Pimenov N.V."/>
            <person name="Frank Y.A."/>
            <person name="Karnachuk O.V."/>
            <person name="Ravin N.V."/>
        </authorList>
    </citation>
    <scope>NUCLEOTIDE SEQUENCE [LARGE SCALE GENOMIC DNA]</scope>
    <source>
        <strain evidence="11">BY5</strain>
    </source>
</reference>
<dbReference type="Proteomes" id="UP000252355">
    <property type="component" value="Unassembled WGS sequence"/>
</dbReference>
<evidence type="ECO:0000256" key="5">
    <source>
        <dbReference type="ARBA" id="ARBA00022741"/>
    </source>
</evidence>
<dbReference type="InterPro" id="IPR018076">
    <property type="entry name" value="T2SS_GspF_dom"/>
</dbReference>
<dbReference type="PANTHER" id="PTHR30258:SF3">
    <property type="entry name" value="SLL1921 PROTEIN"/>
    <property type="match status" value="1"/>
</dbReference>
<keyword evidence="8" id="KW-0472">Membrane</keyword>
<dbReference type="AlphaFoldDB" id="A0A367ZJG7"/>
<dbReference type="Gene3D" id="3.30.450.90">
    <property type="match status" value="1"/>
</dbReference>
<accession>A0A367ZJG7</accession>
<comment type="similarity">
    <text evidence="2">Belongs to the GSP E family.</text>
</comment>
<dbReference type="InterPro" id="IPR001482">
    <property type="entry name" value="T2SS/T4SS_dom"/>
</dbReference>
<evidence type="ECO:0000256" key="7">
    <source>
        <dbReference type="ARBA" id="ARBA00022989"/>
    </source>
</evidence>
<feature type="domain" description="Type II secretion system protein GspF" evidence="10">
    <location>
        <begin position="12"/>
        <end position="96"/>
    </location>
</feature>
<evidence type="ECO:0000256" key="1">
    <source>
        <dbReference type="ARBA" id="ARBA00004651"/>
    </source>
</evidence>
<evidence type="ECO:0000313" key="12">
    <source>
        <dbReference type="Proteomes" id="UP000252355"/>
    </source>
</evidence>
<feature type="domain" description="Bacterial type II secretion system protein E" evidence="9">
    <location>
        <begin position="119"/>
        <end position="494"/>
    </location>
</feature>
<evidence type="ECO:0000313" key="11">
    <source>
        <dbReference type="EMBL" id="RCK77997.1"/>
    </source>
</evidence>